<dbReference type="GO" id="GO:0003723">
    <property type="term" value="F:RNA binding"/>
    <property type="evidence" value="ECO:0007669"/>
    <property type="project" value="UniProtKB-UniRule"/>
</dbReference>
<keyword evidence="3 5" id="KW-0067">ATP-binding</keyword>
<accession>A0A0M0JI80</accession>
<dbReference type="SMART" id="SM00487">
    <property type="entry name" value="DEXDc"/>
    <property type="match status" value="1"/>
</dbReference>
<dbReference type="Pfam" id="PF00271">
    <property type="entry name" value="Helicase_C"/>
    <property type="match status" value="1"/>
</dbReference>
<dbReference type="SMART" id="SM00490">
    <property type="entry name" value="HELICc"/>
    <property type="match status" value="1"/>
</dbReference>
<evidence type="ECO:0000256" key="1">
    <source>
        <dbReference type="ARBA" id="ARBA00022741"/>
    </source>
</evidence>
<protein>
    <recommendedName>
        <fullName evidence="5">ATP-dependent RNA helicase</fullName>
        <ecNumber evidence="5">3.6.4.13</ecNumber>
    </recommendedName>
</protein>
<dbReference type="Proteomes" id="UP000037460">
    <property type="component" value="Unassembled WGS sequence"/>
</dbReference>
<name>A0A0M0JI80_9EUKA</name>
<comment type="domain">
    <text evidence="5">The Q motif is unique to and characteristic of the DEAD box family of RNA helicases and controls ATP binding and hydrolysis.</text>
</comment>
<comment type="function">
    <text evidence="5">RNA helicase.</text>
</comment>
<dbReference type="EMBL" id="JWZX01002868">
    <property type="protein sequence ID" value="KOO26316.1"/>
    <property type="molecule type" value="Genomic_DNA"/>
</dbReference>
<evidence type="ECO:0000256" key="3">
    <source>
        <dbReference type="ARBA" id="ARBA00022840"/>
    </source>
</evidence>
<comment type="similarity">
    <text evidence="5">Belongs to the DEAD box helicase family.</text>
</comment>
<reference evidence="9" key="1">
    <citation type="journal article" date="2015" name="PLoS Genet.">
        <title>Genome Sequence and Transcriptome Analyses of Chrysochromulina tobin: Metabolic Tools for Enhanced Algal Fitness in the Prominent Order Prymnesiales (Haptophyceae).</title>
        <authorList>
            <person name="Hovde B.T."/>
            <person name="Deodato C.R."/>
            <person name="Hunsperger H.M."/>
            <person name="Ryken S.A."/>
            <person name="Yost W."/>
            <person name="Jha R.K."/>
            <person name="Patterson J."/>
            <person name="Monnat R.J. Jr."/>
            <person name="Barlow S.B."/>
            <person name="Starkenburg S.R."/>
            <person name="Cattolico R.A."/>
        </authorList>
    </citation>
    <scope>NUCLEOTIDE SEQUENCE</scope>
    <source>
        <strain evidence="9">CCMP291</strain>
    </source>
</reference>
<dbReference type="AlphaFoldDB" id="A0A0M0JI80"/>
<evidence type="ECO:0000256" key="2">
    <source>
        <dbReference type="ARBA" id="ARBA00022801"/>
    </source>
</evidence>
<evidence type="ECO:0000313" key="8">
    <source>
        <dbReference type="EMBL" id="KOO26316.1"/>
    </source>
</evidence>
<proteinExistence type="inferred from homology"/>
<comment type="catalytic activity">
    <reaction evidence="5">
        <text>ATP + H2O = ADP + phosphate + H(+)</text>
        <dbReference type="Rhea" id="RHEA:13065"/>
        <dbReference type="ChEBI" id="CHEBI:15377"/>
        <dbReference type="ChEBI" id="CHEBI:15378"/>
        <dbReference type="ChEBI" id="CHEBI:30616"/>
        <dbReference type="ChEBI" id="CHEBI:43474"/>
        <dbReference type="ChEBI" id="CHEBI:456216"/>
        <dbReference type="EC" id="3.6.4.13"/>
    </reaction>
</comment>
<comment type="caution">
    <text evidence="8">The sequence shown here is derived from an EMBL/GenBank/DDBJ whole genome shotgun (WGS) entry which is preliminary data.</text>
</comment>
<evidence type="ECO:0000256" key="4">
    <source>
        <dbReference type="ARBA" id="ARBA00022884"/>
    </source>
</evidence>
<evidence type="ECO:0000256" key="5">
    <source>
        <dbReference type="RuleBase" id="RU365068"/>
    </source>
</evidence>
<dbReference type="PROSITE" id="PS51192">
    <property type="entry name" value="HELICASE_ATP_BIND_1"/>
    <property type="match status" value="1"/>
</dbReference>
<keyword evidence="2 5" id="KW-0378">Hydrolase</keyword>
<dbReference type="GO" id="GO:0005524">
    <property type="term" value="F:ATP binding"/>
    <property type="evidence" value="ECO:0007669"/>
    <property type="project" value="UniProtKB-UniRule"/>
</dbReference>
<dbReference type="PROSITE" id="PS51194">
    <property type="entry name" value="HELICASE_CTER"/>
    <property type="match status" value="1"/>
</dbReference>
<dbReference type="Gene3D" id="3.40.50.300">
    <property type="entry name" value="P-loop containing nucleotide triphosphate hydrolases"/>
    <property type="match status" value="2"/>
</dbReference>
<dbReference type="SUPFAM" id="SSF52540">
    <property type="entry name" value="P-loop containing nucleoside triphosphate hydrolases"/>
    <property type="match status" value="1"/>
</dbReference>
<dbReference type="InterPro" id="IPR001650">
    <property type="entry name" value="Helicase_C-like"/>
</dbReference>
<keyword evidence="9" id="KW-1185">Reference proteome</keyword>
<sequence>MQMARLTPVQQHSIPALLGGGDLLVRSPTGSGKTLAYAVPIVQSLVSRGATIVTRAAGTFAIVLVPTRELCLQTHDVSYAFVPTRQRLTALLALLHSKCVPAQQPGGRACKMIVFVSSCDGVDFLYELLAAAGRWPDLREAAIKAGHANEHDELNGGNGIYYGRSNADDTVVVRLHGKMKQKDRTQAFHRFRDLSSGVMICTDVAARGLNLQGVHWIVQHDLPQDAKEYLHRAGRTARLGQGGQAVLLLHPCEAAFLQLLRQAGVHPRELQFASLQAALCPEGSRRDVFVLEVALQKQLEEAVKERAFLEHAAIGAYQSYLLSV</sequence>
<gene>
    <name evidence="8" type="ORF">Ctob_008630</name>
</gene>
<evidence type="ECO:0000313" key="9">
    <source>
        <dbReference type="Proteomes" id="UP000037460"/>
    </source>
</evidence>
<dbReference type="CDD" id="cd18787">
    <property type="entry name" value="SF2_C_DEAD"/>
    <property type="match status" value="1"/>
</dbReference>
<evidence type="ECO:0000259" key="6">
    <source>
        <dbReference type="PROSITE" id="PS51192"/>
    </source>
</evidence>
<dbReference type="InterPro" id="IPR014001">
    <property type="entry name" value="Helicase_ATP-bd"/>
</dbReference>
<keyword evidence="1 5" id="KW-0547">Nucleotide-binding</keyword>
<dbReference type="InterPro" id="IPR027417">
    <property type="entry name" value="P-loop_NTPase"/>
</dbReference>
<keyword evidence="4 5" id="KW-0694">RNA-binding</keyword>
<dbReference type="InterPro" id="IPR011545">
    <property type="entry name" value="DEAD/DEAH_box_helicase_dom"/>
</dbReference>
<feature type="domain" description="Helicase C-terminal" evidence="7">
    <location>
        <begin position="87"/>
        <end position="276"/>
    </location>
</feature>
<dbReference type="EC" id="3.6.4.13" evidence="5"/>
<organism evidence="8 9">
    <name type="scientific">Chrysochromulina tobinii</name>
    <dbReference type="NCBI Taxonomy" id="1460289"/>
    <lineage>
        <taxon>Eukaryota</taxon>
        <taxon>Haptista</taxon>
        <taxon>Haptophyta</taxon>
        <taxon>Prymnesiophyceae</taxon>
        <taxon>Prymnesiales</taxon>
        <taxon>Chrysochromulinaceae</taxon>
        <taxon>Chrysochromulina</taxon>
    </lineage>
</organism>
<evidence type="ECO:0000259" key="7">
    <source>
        <dbReference type="PROSITE" id="PS51194"/>
    </source>
</evidence>
<dbReference type="GO" id="GO:0003724">
    <property type="term" value="F:RNA helicase activity"/>
    <property type="evidence" value="ECO:0007669"/>
    <property type="project" value="UniProtKB-EC"/>
</dbReference>
<dbReference type="OrthoDB" id="422663at2759"/>
<dbReference type="GO" id="GO:0016787">
    <property type="term" value="F:hydrolase activity"/>
    <property type="evidence" value="ECO:0007669"/>
    <property type="project" value="UniProtKB-KW"/>
</dbReference>
<dbReference type="PANTHER" id="PTHR24031">
    <property type="entry name" value="RNA HELICASE"/>
    <property type="match status" value="1"/>
</dbReference>
<dbReference type="Pfam" id="PF00270">
    <property type="entry name" value="DEAD"/>
    <property type="match status" value="1"/>
</dbReference>
<feature type="domain" description="Helicase ATP-binding" evidence="6">
    <location>
        <begin position="14"/>
        <end position="77"/>
    </location>
</feature>
<keyword evidence="5 8" id="KW-0347">Helicase</keyword>